<feature type="region of interest" description="Disordered" evidence="1">
    <location>
        <begin position="263"/>
        <end position="310"/>
    </location>
</feature>
<proteinExistence type="predicted"/>
<dbReference type="GO" id="GO:0005829">
    <property type="term" value="C:cytosol"/>
    <property type="evidence" value="ECO:0007669"/>
    <property type="project" value="TreeGrafter"/>
</dbReference>
<comment type="caution">
    <text evidence="2">The sequence shown here is derived from an EMBL/GenBank/DDBJ whole genome shotgun (WGS) entry which is preliminary data.</text>
</comment>
<feature type="region of interest" description="Disordered" evidence="1">
    <location>
        <begin position="366"/>
        <end position="420"/>
    </location>
</feature>
<dbReference type="InterPro" id="IPR001160">
    <property type="entry name" value="Peptidase_M20C"/>
</dbReference>
<gene>
    <name evidence="2" type="ORF">FOL47_001172</name>
</gene>
<feature type="compositionally biased region" description="Basic and acidic residues" evidence="1">
    <location>
        <begin position="399"/>
        <end position="408"/>
    </location>
</feature>
<dbReference type="PANTHER" id="PTHR43501">
    <property type="entry name" value="CYTOSOL NON-SPECIFIC DIPEPTIDASE"/>
    <property type="match status" value="1"/>
</dbReference>
<accession>A0A7J6KSU8</accession>
<dbReference type="AlphaFoldDB" id="A0A7J6KSU8"/>
<dbReference type="OrthoDB" id="191370at2759"/>
<dbReference type="Proteomes" id="UP000591131">
    <property type="component" value="Unassembled WGS sequence"/>
</dbReference>
<dbReference type="GO" id="GO:0070573">
    <property type="term" value="F:metallodipeptidase activity"/>
    <property type="evidence" value="ECO:0007669"/>
    <property type="project" value="TreeGrafter"/>
</dbReference>
<evidence type="ECO:0000256" key="1">
    <source>
        <dbReference type="SAM" id="MobiDB-lite"/>
    </source>
</evidence>
<evidence type="ECO:0000313" key="3">
    <source>
        <dbReference type="Proteomes" id="UP000591131"/>
    </source>
</evidence>
<name>A0A7J6KSU8_PERCH</name>
<feature type="compositionally biased region" description="Polar residues" evidence="1">
    <location>
        <begin position="409"/>
        <end position="420"/>
    </location>
</feature>
<dbReference type="GO" id="GO:0006508">
    <property type="term" value="P:proteolysis"/>
    <property type="evidence" value="ECO:0007669"/>
    <property type="project" value="InterPro"/>
</dbReference>
<dbReference type="PANTHER" id="PTHR43501:SF1">
    <property type="entry name" value="CYTOSOL NON-SPECIFIC DIPEPTIDASE"/>
    <property type="match status" value="1"/>
</dbReference>
<organism evidence="2 3">
    <name type="scientific">Perkinsus chesapeaki</name>
    <name type="common">Clam parasite</name>
    <name type="synonym">Perkinsus andrewsi</name>
    <dbReference type="NCBI Taxonomy" id="330153"/>
    <lineage>
        <taxon>Eukaryota</taxon>
        <taxon>Sar</taxon>
        <taxon>Alveolata</taxon>
        <taxon>Perkinsozoa</taxon>
        <taxon>Perkinsea</taxon>
        <taxon>Perkinsida</taxon>
        <taxon>Perkinsidae</taxon>
        <taxon>Perkinsus</taxon>
    </lineage>
</organism>
<sequence>AILKEHPSEESAVLLIDEELESNTSSKGPLSFEFIKRLMTIIDKVPHGVIEREEGSDEPRTSCNLGVLRIVSKDGSEFAMVHVFPRSTSMEALRVVGQQFSELGDKVGAKSETDICPFPGWEPDRESELLKVVRSTCPTVADPRIYTVHGGLECGTLMVRLPSVKECVSIGPTAKVLAFAVAPSATWRAILAGLELLEHLLNKASIELWRECTRGEHFDATQRLLFLGSYTSPDDPRVTKLVRERAKRLRSALMAKDDMINSLRVGETSDETERDVHRRNKTEESSSSGELTSDEEGPKFPLEYDASDGIKVQRKPAESKPFTYGDKALREGYQSNIISGFAVIGHNPDTSSSEDEGLTGGSRIALCATGGTPHTNRQTIQRKRSRRHHSAGDLGMTKEVVRGGKEAANRSNSSPIVDLL</sequence>
<keyword evidence="3" id="KW-1185">Reference proteome</keyword>
<protein>
    <submittedName>
        <fullName evidence="2">Uncharacterized protein</fullName>
    </submittedName>
</protein>
<feature type="non-terminal residue" evidence="2">
    <location>
        <position position="420"/>
    </location>
</feature>
<reference evidence="2 3" key="1">
    <citation type="submission" date="2020-04" db="EMBL/GenBank/DDBJ databases">
        <title>Perkinsus chesapeaki whole genome sequence.</title>
        <authorList>
            <person name="Bogema D.R."/>
        </authorList>
    </citation>
    <scope>NUCLEOTIDE SEQUENCE [LARGE SCALE GENOMIC DNA]</scope>
    <source>
        <strain evidence="2">ATCC PRA-425</strain>
    </source>
</reference>
<evidence type="ECO:0000313" key="2">
    <source>
        <dbReference type="EMBL" id="KAF4650413.1"/>
    </source>
</evidence>
<feature type="compositionally biased region" description="Basic residues" evidence="1">
    <location>
        <begin position="380"/>
        <end position="389"/>
    </location>
</feature>
<dbReference type="EMBL" id="JAAPAO010001264">
    <property type="protein sequence ID" value="KAF4650413.1"/>
    <property type="molecule type" value="Genomic_DNA"/>
</dbReference>